<accession>A0A0H3X3N6</accession>
<gene>
    <name evidence="1" type="ORF">AB870_24685</name>
</gene>
<evidence type="ECO:0000313" key="1">
    <source>
        <dbReference type="EMBL" id="AKM33381.2"/>
    </source>
</evidence>
<dbReference type="Proteomes" id="UP000035651">
    <property type="component" value="Plasmid pPF72-1"/>
</dbReference>
<evidence type="ECO:0000313" key="2">
    <source>
        <dbReference type="Proteomes" id="UP000035651"/>
    </source>
</evidence>
<name>A0A0H3X3N6_9BURK</name>
<dbReference type="PATRIC" id="fig|656179.3.peg.5311"/>
<keyword evidence="1" id="KW-0614">Plasmid</keyword>
<keyword evidence="2" id="KW-1185">Reference proteome</keyword>
<dbReference type="AlphaFoldDB" id="A0A0H3X3N6"/>
<dbReference type="KEGG" id="pfg:AB870_24685"/>
<dbReference type="EMBL" id="CP011808">
    <property type="protein sequence ID" value="AKM33381.2"/>
    <property type="molecule type" value="Genomic_DNA"/>
</dbReference>
<proteinExistence type="predicted"/>
<sequence length="86" mass="9544">MAANMSRMIAFYNREVARFNKAHAGPDKKARDAKVDDIIDTDRTHISGTRASKQELATARCLPLATGCLTPGLYHPCTKQGLVNWR</sequence>
<reference evidence="1" key="1">
    <citation type="submission" date="2016-06" db="EMBL/GenBank/DDBJ databases">
        <title>Complete Genome Sequence of Pandoraea faecigallinarum DSM-23572.</title>
        <authorList>
            <person name="Yong D."/>
            <person name="Ee R."/>
            <person name="Lim Y.-L."/>
            <person name="Yin W.-F."/>
            <person name="Chan K.-G."/>
        </authorList>
    </citation>
    <scope>NUCLEOTIDE SEQUENCE</scope>
    <source>
        <strain evidence="1">DSM 23572</strain>
        <plasmid evidence="1">pPF72-1</plasmid>
    </source>
</reference>
<geneLocation type="plasmid" evidence="1 2">
    <name>pPF72-1</name>
</geneLocation>
<organism evidence="1 2">
    <name type="scientific">Pandoraea faecigallinarum</name>
    <dbReference type="NCBI Taxonomy" id="656179"/>
    <lineage>
        <taxon>Bacteria</taxon>
        <taxon>Pseudomonadati</taxon>
        <taxon>Pseudomonadota</taxon>
        <taxon>Betaproteobacteria</taxon>
        <taxon>Burkholderiales</taxon>
        <taxon>Burkholderiaceae</taxon>
        <taxon>Pandoraea</taxon>
    </lineage>
</organism>
<protein>
    <submittedName>
        <fullName evidence="1">Uncharacterized protein</fullName>
    </submittedName>
</protein>